<evidence type="ECO:0000313" key="1">
    <source>
        <dbReference type="EMBL" id="KAG5175584.1"/>
    </source>
</evidence>
<dbReference type="EMBL" id="JAFCMP010000547">
    <property type="protein sequence ID" value="KAG5175584.1"/>
    <property type="molecule type" value="Genomic_DNA"/>
</dbReference>
<dbReference type="Proteomes" id="UP000664859">
    <property type="component" value="Unassembled WGS sequence"/>
</dbReference>
<gene>
    <name evidence="1" type="ORF">JKP88DRAFT_261625</name>
</gene>
<proteinExistence type="predicted"/>
<sequence>MPHIRQHRDPDLCICYSPEPELAILAGAHNALIAHVLIAEVLLVIIRRVRASIGVLCEEQQGVEGERKRFLLVAMSKDKRCNTGDRHADVRRARVTYGPSYRTGHAHRSIPNVIAQWLLGGMETQAERDAAFKERLEKSETFRKASVHVHSLPSHPDKWWQSEALMERYSQRLMPYKRGFGKLQEANSVKTSLVYHQHVLASLEEKTSA</sequence>
<comment type="caution">
    <text evidence="1">The sequence shown here is derived from an EMBL/GenBank/DDBJ whole genome shotgun (WGS) entry which is preliminary data.</text>
</comment>
<organism evidence="1 2">
    <name type="scientific">Tribonema minus</name>
    <dbReference type="NCBI Taxonomy" id="303371"/>
    <lineage>
        <taxon>Eukaryota</taxon>
        <taxon>Sar</taxon>
        <taxon>Stramenopiles</taxon>
        <taxon>Ochrophyta</taxon>
        <taxon>PX clade</taxon>
        <taxon>Xanthophyceae</taxon>
        <taxon>Tribonematales</taxon>
        <taxon>Tribonemataceae</taxon>
        <taxon>Tribonema</taxon>
    </lineage>
</organism>
<dbReference type="AlphaFoldDB" id="A0A836C7J4"/>
<evidence type="ECO:0000313" key="2">
    <source>
        <dbReference type="Proteomes" id="UP000664859"/>
    </source>
</evidence>
<reference evidence="1" key="1">
    <citation type="submission" date="2021-02" db="EMBL/GenBank/DDBJ databases">
        <title>First Annotated Genome of the Yellow-green Alga Tribonema minus.</title>
        <authorList>
            <person name="Mahan K.M."/>
        </authorList>
    </citation>
    <scope>NUCLEOTIDE SEQUENCE</scope>
    <source>
        <strain evidence="1">UTEX B ZZ1240</strain>
    </source>
</reference>
<accession>A0A836C7J4</accession>
<protein>
    <submittedName>
        <fullName evidence="1">Uncharacterized protein</fullName>
    </submittedName>
</protein>
<name>A0A836C7J4_9STRA</name>
<keyword evidence="2" id="KW-1185">Reference proteome</keyword>